<keyword evidence="2" id="KW-1185">Reference proteome</keyword>
<dbReference type="Pfam" id="PF09952">
    <property type="entry name" value="AbiEi_2"/>
    <property type="match status" value="1"/>
</dbReference>
<organism evidence="1 2">
    <name type="scientific">Ciceribacter naphthalenivorans</name>
    <dbReference type="NCBI Taxonomy" id="1118451"/>
    <lineage>
        <taxon>Bacteria</taxon>
        <taxon>Pseudomonadati</taxon>
        <taxon>Pseudomonadota</taxon>
        <taxon>Alphaproteobacteria</taxon>
        <taxon>Hyphomicrobiales</taxon>
        <taxon>Rhizobiaceae</taxon>
        <taxon>Ciceribacter</taxon>
    </lineage>
</organism>
<dbReference type="Proteomes" id="UP000321717">
    <property type="component" value="Unassembled WGS sequence"/>
</dbReference>
<dbReference type="EMBL" id="BJZP01000014">
    <property type="protein sequence ID" value="GEO85948.1"/>
    <property type="molecule type" value="Genomic_DNA"/>
</dbReference>
<comment type="caution">
    <text evidence="1">The sequence shown here is derived from an EMBL/GenBank/DDBJ whole genome shotgun (WGS) entry which is preliminary data.</text>
</comment>
<reference evidence="1 2" key="1">
    <citation type="submission" date="2019-07" db="EMBL/GenBank/DDBJ databases">
        <title>Whole genome shotgun sequence of Rhizobium naphthalenivorans NBRC 107585.</title>
        <authorList>
            <person name="Hosoyama A."/>
            <person name="Uohara A."/>
            <person name="Ohji S."/>
            <person name="Ichikawa N."/>
        </authorList>
    </citation>
    <scope>NUCLEOTIDE SEQUENCE [LARGE SCALE GENOMIC DNA]</scope>
    <source>
        <strain evidence="1 2">NBRC 107585</strain>
    </source>
</reference>
<name>A0A512HKG9_9HYPH</name>
<dbReference type="OrthoDB" id="5510301at2"/>
<sequence length="369" mass="41472">MKAYERMKEIELQLAGALRQQLERIPSLEIRSIVAEAELRTNGSMRAQRPDVLAQVRIHNHEVTLVCEVKEPAYPRQIRQAIDTLSLYIARSENKALHESMVPLVAASWLSPESREICAGAGMGWLDLAGNCRIAFDGVFIERETAERPKPAARNYRAVFSPKAGQVLRTLLRDPARTWRVTELAEASDVSLGHVSNVRSALRDREWGTVGEEGLHLTAPDALLDAWRDSYEPVRGKRTSWYSILHGRQWEETLREALWRPQTEGHAMLGGLSAAQWLAPYMRGNTTTLYADTSVVPELIETLKLKSTKSGANVEIIEPDDPAILKERVEIPGAPPVSSPVLTYLDLSQLDDRGREAADHLREKLLKWH</sequence>
<evidence type="ECO:0000313" key="2">
    <source>
        <dbReference type="Proteomes" id="UP000321717"/>
    </source>
</evidence>
<gene>
    <name evidence="1" type="ORF">RNA01_28800</name>
</gene>
<evidence type="ECO:0008006" key="3">
    <source>
        <dbReference type="Google" id="ProtNLM"/>
    </source>
</evidence>
<dbReference type="AlphaFoldDB" id="A0A512HKG9"/>
<evidence type="ECO:0000313" key="1">
    <source>
        <dbReference type="EMBL" id="GEO85948.1"/>
    </source>
</evidence>
<accession>A0A512HKG9</accession>
<dbReference type="InterPro" id="IPR019238">
    <property type="entry name" value="AbiEi_2"/>
</dbReference>
<proteinExistence type="predicted"/>
<protein>
    <recommendedName>
        <fullName evidence="3">Transcriptional regulator with AbiEi antitoxin domain of type IV toxin-antitoxin system</fullName>
    </recommendedName>
</protein>